<dbReference type="AlphaFoldDB" id="A0AAD9IAJ5"/>
<dbReference type="CDD" id="cd00202">
    <property type="entry name" value="ZnF_GATA"/>
    <property type="match status" value="1"/>
</dbReference>
<organism evidence="13 14">
    <name type="scientific">Phyllachora maydis</name>
    <dbReference type="NCBI Taxonomy" id="1825666"/>
    <lineage>
        <taxon>Eukaryota</taxon>
        <taxon>Fungi</taxon>
        <taxon>Dikarya</taxon>
        <taxon>Ascomycota</taxon>
        <taxon>Pezizomycotina</taxon>
        <taxon>Sordariomycetes</taxon>
        <taxon>Sordariomycetidae</taxon>
        <taxon>Phyllachorales</taxon>
        <taxon>Phyllachoraceae</taxon>
        <taxon>Phyllachora</taxon>
    </lineage>
</organism>
<evidence type="ECO:0000259" key="12">
    <source>
        <dbReference type="PROSITE" id="PS50114"/>
    </source>
</evidence>
<keyword evidence="8" id="KW-0862">Zinc</keyword>
<feature type="compositionally biased region" description="Polar residues" evidence="9">
    <location>
        <begin position="530"/>
        <end position="539"/>
    </location>
</feature>
<feature type="region of interest" description="Disordered" evidence="9">
    <location>
        <begin position="143"/>
        <end position="169"/>
    </location>
</feature>
<evidence type="ECO:0000256" key="5">
    <source>
        <dbReference type="ARBA" id="ARBA00022989"/>
    </source>
</evidence>
<evidence type="ECO:0000256" key="7">
    <source>
        <dbReference type="ARBA" id="ARBA00023136"/>
    </source>
</evidence>
<dbReference type="Proteomes" id="UP001217918">
    <property type="component" value="Unassembled WGS sequence"/>
</dbReference>
<keyword evidence="8" id="KW-0863">Zinc-finger</keyword>
<dbReference type="SMART" id="SM00401">
    <property type="entry name" value="ZnF_GATA"/>
    <property type="match status" value="1"/>
</dbReference>
<dbReference type="Gene3D" id="3.30.450.20">
    <property type="entry name" value="PAS domain"/>
    <property type="match status" value="1"/>
</dbReference>
<evidence type="ECO:0000256" key="1">
    <source>
        <dbReference type="ARBA" id="ARBA00004127"/>
    </source>
</evidence>
<dbReference type="GO" id="GO:0043565">
    <property type="term" value="F:sequence-specific DNA binding"/>
    <property type="evidence" value="ECO:0007669"/>
    <property type="project" value="InterPro"/>
</dbReference>
<dbReference type="InterPro" id="IPR035965">
    <property type="entry name" value="PAS-like_dom_sf"/>
</dbReference>
<dbReference type="NCBIfam" id="TIGR00229">
    <property type="entry name" value="sensory_box"/>
    <property type="match status" value="1"/>
</dbReference>
<dbReference type="InterPro" id="IPR004713">
    <property type="entry name" value="CaH_exchang"/>
</dbReference>
<feature type="transmembrane region" description="Helical" evidence="10">
    <location>
        <begin position="1090"/>
        <end position="1108"/>
    </location>
</feature>
<comment type="similarity">
    <text evidence="2">Belongs to the Ca(2+):cation antiporter (CaCA) (TC 2.A.19) family.</text>
</comment>
<sequence length="1248" mass="132486">MIEKKPPVLAQACSWQSDSPMQRFIATPICAQQPNKDPAVIGRSSCVSQDRDRASPLTTVHAVIVMFGIDAGHFIPMGASGTDLMSSMLDTHMLDSYHGLPMMLEDADVGTSQTMDGASGPSLVSSSTALARAHGNNDAMFASDDLGGSATGSAQTPTGSAAGLPPNNTLTEFTKRRNWPAKVVEELQDILYILDANGRIRHVSPSITALTGYKQEEVLESFLRHFIHPDDCGVFMSELNESIASGNRLRLFYRLKKKDGTYAIFESVGHAHIAAAKFAPNPNNQTPFCQAVFMMARPYPTKNAGLLDSFLEHKIENERLRRRIAELRREEEADADESHRVWRQSQEGRSDFTPSEDFAPSVVATPFHQNPSPADGSMGPPERPADKMVRYEASSHAETIEMLTGLRYLEGERSRGITTGNASPTLIKGDAGIAIPTDRDGRAGDTKKKQKLAEEYVCTDCGTLESPEWRKGPSGPKTLCNACGLRWAKKEKKKSSVPRRVYLWISPAQMASSDGMTVEVKLGTSSRTTALQVAPSSAMSGYGRDDQPDYGSGQYQGGGGGDGYGRQGGGGGRDYDQQGGGGGGGYEQQGGSYGQREEGYGGQGGHLPPGNKTHGGAYPAGGGFSHDEDEDFRGAAHHAAQDAGDSGDSGFFGNVLNSLGQRKQQIARQDVDEDDAVRHHQKYFGGQDDGQPATSGGIGSAAAMQALKMFSGGSSGGSQSQSQFIGLAMSQASKLFDQQSSQGNMSSGTSKESAVTQAAEMALKFYMKNQGGGGSGGSGMSGLMGLASKFINRRTASPALSSNNAAVPESAPSNSSCAGGGGTASPEAPRSRPVVEPGGNAEQPSKETVTKRFVSTGMMILRHSKVNWLLLFAPVGIAVKCIPTISPGVVFALNAIAIVPLAGLLSHATESVARRMGDTVGALLNVTFGNAVELIIFMYVYTSIALTKGEIRIVQASLLGSILANLLLILGMSFLLGGLRYREQIYNSTVTQMSACLLSLSVISLVLPPWDKCDSFASLRNVAAAPAGPVPRVRFGIRRTNSLPDRLNHARCSGPTTPAQVPVVPHTTGTLASAKKEVLPDDQLSRVSSILLLLVSTATVAVCAEFMVDSIDGLVATSSIKETFIGLIILPIVGNAAEHVTAVTVAMRNKIDLAIGVAIGSSIQIALFITPIVVILGWIMNQKMTLYFTLFETVCLFVSTFIVNFLVLDGRSNYLEGTLLCATYIIIGTVAFFYPNSSEASVWGVSET</sequence>
<dbReference type="InterPro" id="IPR013655">
    <property type="entry name" value="PAS_fold_3"/>
</dbReference>
<evidence type="ECO:0000256" key="8">
    <source>
        <dbReference type="PROSITE-ProRule" id="PRU00094"/>
    </source>
</evidence>
<evidence type="ECO:0000256" key="10">
    <source>
        <dbReference type="SAM" id="Phobius"/>
    </source>
</evidence>
<evidence type="ECO:0000313" key="14">
    <source>
        <dbReference type="Proteomes" id="UP001217918"/>
    </source>
</evidence>
<feature type="transmembrane region" description="Helical" evidence="10">
    <location>
        <begin position="1153"/>
        <end position="1180"/>
    </location>
</feature>
<keyword evidence="5 10" id="KW-1133">Transmembrane helix</keyword>
<keyword evidence="8" id="KW-0479">Metal-binding</keyword>
<dbReference type="PANTHER" id="PTHR31503">
    <property type="entry name" value="VACUOLAR CALCIUM ION TRANSPORTER"/>
    <property type="match status" value="1"/>
</dbReference>
<protein>
    <submittedName>
        <fullName evidence="13">Uncharacterized protein</fullName>
    </submittedName>
</protein>
<dbReference type="InterPro" id="IPR056138">
    <property type="entry name" value="DUF7721"/>
</dbReference>
<keyword evidence="3" id="KW-0813">Transport</keyword>
<evidence type="ECO:0000256" key="9">
    <source>
        <dbReference type="SAM" id="MobiDB-lite"/>
    </source>
</evidence>
<feature type="compositionally biased region" description="Basic and acidic residues" evidence="9">
    <location>
        <begin position="330"/>
        <end position="350"/>
    </location>
</feature>
<keyword evidence="14" id="KW-1185">Reference proteome</keyword>
<feature type="region of interest" description="Disordered" evidence="9">
    <location>
        <begin position="330"/>
        <end position="385"/>
    </location>
</feature>
<comment type="caution">
    <text evidence="13">The sequence shown here is derived from an EMBL/GenBank/DDBJ whole genome shotgun (WGS) entry which is preliminary data.</text>
</comment>
<feature type="transmembrane region" description="Helical" evidence="10">
    <location>
        <begin position="953"/>
        <end position="977"/>
    </location>
</feature>
<reference evidence="13" key="1">
    <citation type="journal article" date="2023" name="Mol. Plant Microbe Interact.">
        <title>Elucidating the Obligate Nature and Biological Capacity of an Invasive Fungal Corn Pathogen.</title>
        <authorList>
            <person name="MacCready J.S."/>
            <person name="Roggenkamp E.M."/>
            <person name="Gdanetz K."/>
            <person name="Chilvers M.I."/>
        </authorList>
    </citation>
    <scope>NUCLEOTIDE SEQUENCE</scope>
    <source>
        <strain evidence="13">PM02</strain>
    </source>
</reference>
<evidence type="ECO:0000256" key="6">
    <source>
        <dbReference type="ARBA" id="ARBA00023065"/>
    </source>
</evidence>
<proteinExistence type="inferred from homology"/>
<dbReference type="GO" id="GO:0000329">
    <property type="term" value="C:fungal-type vacuole membrane"/>
    <property type="evidence" value="ECO:0007669"/>
    <property type="project" value="TreeGrafter"/>
</dbReference>
<dbReference type="EMBL" id="JAQQPM010000007">
    <property type="protein sequence ID" value="KAK2073903.1"/>
    <property type="molecule type" value="Genomic_DNA"/>
</dbReference>
<feature type="compositionally biased region" description="Basic and acidic residues" evidence="9">
    <location>
        <begin position="437"/>
        <end position="448"/>
    </location>
</feature>
<dbReference type="InterPro" id="IPR013088">
    <property type="entry name" value="Znf_NHR/GATA"/>
</dbReference>
<evidence type="ECO:0000256" key="3">
    <source>
        <dbReference type="ARBA" id="ARBA00022448"/>
    </source>
</evidence>
<feature type="region of interest" description="Disordered" evidence="9">
    <location>
        <begin position="428"/>
        <end position="448"/>
    </location>
</feature>
<feature type="transmembrane region" description="Helical" evidence="10">
    <location>
        <begin position="1124"/>
        <end position="1146"/>
    </location>
</feature>
<keyword evidence="4 10" id="KW-0812">Transmembrane</keyword>
<evidence type="ECO:0000256" key="2">
    <source>
        <dbReference type="ARBA" id="ARBA00008170"/>
    </source>
</evidence>
<dbReference type="FunFam" id="1.20.1420.30:FF:000011">
    <property type="entry name" value="Vacuolar calcium ion transporter"/>
    <property type="match status" value="1"/>
</dbReference>
<dbReference type="PROSITE" id="PS50114">
    <property type="entry name" value="GATA_ZN_FINGER_2"/>
    <property type="match status" value="1"/>
</dbReference>
<dbReference type="GO" id="GO:0008270">
    <property type="term" value="F:zinc ion binding"/>
    <property type="evidence" value="ECO:0007669"/>
    <property type="project" value="UniProtKB-KW"/>
</dbReference>
<feature type="region of interest" description="Disordered" evidence="9">
    <location>
        <begin position="530"/>
        <end position="655"/>
    </location>
</feature>
<dbReference type="Pfam" id="PF24845">
    <property type="entry name" value="DUF7721"/>
    <property type="match status" value="1"/>
</dbReference>
<feature type="compositionally biased region" description="Polar residues" evidence="9">
    <location>
        <begin position="801"/>
        <end position="817"/>
    </location>
</feature>
<comment type="subcellular location">
    <subcellularLocation>
        <location evidence="1">Endomembrane system</location>
        <topology evidence="1">Multi-pass membrane protein</topology>
    </subcellularLocation>
</comment>
<feature type="domain" description="GATA-type" evidence="12">
    <location>
        <begin position="452"/>
        <end position="485"/>
    </location>
</feature>
<accession>A0AAD9IAJ5</accession>
<dbReference type="InterPro" id="IPR000014">
    <property type="entry name" value="PAS"/>
</dbReference>
<dbReference type="Pfam" id="PF08447">
    <property type="entry name" value="PAS_3"/>
    <property type="match status" value="1"/>
</dbReference>
<dbReference type="SUPFAM" id="SSF55785">
    <property type="entry name" value="PYP-like sensor domain (PAS domain)"/>
    <property type="match status" value="1"/>
</dbReference>
<feature type="compositionally biased region" description="Low complexity" evidence="9">
    <location>
        <begin position="637"/>
        <end position="653"/>
    </location>
</feature>
<dbReference type="Pfam" id="PF01699">
    <property type="entry name" value="Na_Ca_ex"/>
    <property type="match status" value="2"/>
</dbReference>
<dbReference type="GO" id="GO:0006874">
    <property type="term" value="P:intracellular calcium ion homeostasis"/>
    <property type="evidence" value="ECO:0007669"/>
    <property type="project" value="TreeGrafter"/>
</dbReference>
<keyword evidence="7 10" id="KW-0472">Membrane</keyword>
<feature type="transmembrane region" description="Helical" evidence="10">
    <location>
        <begin position="1214"/>
        <end position="1234"/>
    </location>
</feature>
<feature type="transmembrane region" description="Helical" evidence="10">
    <location>
        <begin position="1186"/>
        <end position="1207"/>
    </location>
</feature>
<dbReference type="GO" id="GO:0015369">
    <property type="term" value="F:calcium:proton antiporter activity"/>
    <property type="evidence" value="ECO:0007669"/>
    <property type="project" value="TreeGrafter"/>
</dbReference>
<dbReference type="CDD" id="cd00130">
    <property type="entry name" value="PAS"/>
    <property type="match status" value="1"/>
</dbReference>
<feature type="transmembrane region" description="Helical" evidence="10">
    <location>
        <begin position="920"/>
        <end position="941"/>
    </location>
</feature>
<evidence type="ECO:0000313" key="13">
    <source>
        <dbReference type="EMBL" id="KAK2073903.1"/>
    </source>
</evidence>
<dbReference type="PROSITE" id="PS00344">
    <property type="entry name" value="GATA_ZN_FINGER_1"/>
    <property type="match status" value="1"/>
</dbReference>
<evidence type="ECO:0000256" key="4">
    <source>
        <dbReference type="ARBA" id="ARBA00022692"/>
    </source>
</evidence>
<feature type="transmembrane region" description="Helical" evidence="10">
    <location>
        <begin position="889"/>
        <end position="908"/>
    </location>
</feature>
<dbReference type="SUPFAM" id="SSF57716">
    <property type="entry name" value="Glucocorticoid receptor-like (DNA-binding domain)"/>
    <property type="match status" value="1"/>
</dbReference>
<dbReference type="PANTHER" id="PTHR31503:SF18">
    <property type="entry name" value="CA(2+)_H(+) EXCHANGER, PUTATIVE (EUROFUNG)-RELATED"/>
    <property type="match status" value="1"/>
</dbReference>
<dbReference type="InterPro" id="IPR000679">
    <property type="entry name" value="Znf_GATA"/>
</dbReference>
<feature type="region of interest" description="Disordered" evidence="9">
    <location>
        <begin position="801"/>
        <end position="848"/>
    </location>
</feature>
<dbReference type="GO" id="GO:0006355">
    <property type="term" value="P:regulation of DNA-templated transcription"/>
    <property type="evidence" value="ECO:0007669"/>
    <property type="project" value="InterPro"/>
</dbReference>
<dbReference type="InterPro" id="IPR004837">
    <property type="entry name" value="NaCa_Exmemb"/>
</dbReference>
<dbReference type="Pfam" id="PF00320">
    <property type="entry name" value="GATA"/>
    <property type="match status" value="1"/>
</dbReference>
<dbReference type="SMART" id="SM00091">
    <property type="entry name" value="PAS"/>
    <property type="match status" value="1"/>
</dbReference>
<gene>
    <name evidence="13" type="ORF">P8C59_008145</name>
</gene>
<keyword evidence="6" id="KW-0406">Ion transport</keyword>
<dbReference type="PROSITE" id="PS50112">
    <property type="entry name" value="PAS"/>
    <property type="match status" value="1"/>
</dbReference>
<name>A0AAD9IAJ5_9PEZI</name>
<dbReference type="Gene3D" id="1.20.1420.30">
    <property type="entry name" value="NCX, central ion-binding region"/>
    <property type="match status" value="1"/>
</dbReference>
<evidence type="ECO:0000259" key="11">
    <source>
        <dbReference type="PROSITE" id="PS50112"/>
    </source>
</evidence>
<feature type="compositionally biased region" description="Gly residues" evidence="9">
    <location>
        <begin position="554"/>
        <end position="593"/>
    </location>
</feature>
<dbReference type="GO" id="GO:0012505">
    <property type="term" value="C:endomembrane system"/>
    <property type="evidence" value="ECO:0007669"/>
    <property type="project" value="UniProtKB-SubCell"/>
</dbReference>
<dbReference type="Gene3D" id="3.30.50.10">
    <property type="entry name" value="Erythroid Transcription Factor GATA-1, subunit A"/>
    <property type="match status" value="1"/>
</dbReference>
<feature type="domain" description="PAS" evidence="11">
    <location>
        <begin position="176"/>
        <end position="246"/>
    </location>
</feature>
<dbReference type="InterPro" id="IPR044880">
    <property type="entry name" value="NCX_ion-bd_dom_sf"/>
</dbReference>